<accession>A0A4Q4KL67</accession>
<keyword evidence="1" id="KW-0732">Signal</keyword>
<evidence type="ECO:0000256" key="1">
    <source>
        <dbReference type="ARBA" id="ARBA00022729"/>
    </source>
</evidence>
<dbReference type="NCBIfam" id="TIGR04183">
    <property type="entry name" value="Por_Secre_tail"/>
    <property type="match status" value="1"/>
</dbReference>
<dbReference type="OrthoDB" id="1466765at2"/>
<gene>
    <name evidence="2" type="ORF">ERX46_11095</name>
</gene>
<organism evidence="2 3">
    <name type="scientific">Brumimicrobium glaciale</name>
    <dbReference type="NCBI Taxonomy" id="200475"/>
    <lineage>
        <taxon>Bacteria</taxon>
        <taxon>Pseudomonadati</taxon>
        <taxon>Bacteroidota</taxon>
        <taxon>Flavobacteriia</taxon>
        <taxon>Flavobacteriales</taxon>
        <taxon>Crocinitomicaceae</taxon>
        <taxon>Brumimicrobium</taxon>
    </lineage>
</organism>
<dbReference type="EMBL" id="SETE01000004">
    <property type="protein sequence ID" value="RYM33477.1"/>
    <property type="molecule type" value="Genomic_DNA"/>
</dbReference>
<reference evidence="2 3" key="1">
    <citation type="submission" date="2019-02" db="EMBL/GenBank/DDBJ databases">
        <title>Genome sequence of the sea-ice species Brumimicrobium glaciale.</title>
        <authorList>
            <person name="Bowman J.P."/>
        </authorList>
    </citation>
    <scope>NUCLEOTIDE SEQUENCE [LARGE SCALE GENOMIC DNA]</scope>
    <source>
        <strain evidence="2 3">IC156</strain>
    </source>
</reference>
<proteinExistence type="predicted"/>
<protein>
    <submittedName>
        <fullName evidence="2">T9SS type A sorting domain-containing protein</fullName>
    </submittedName>
</protein>
<sequence length="403" mass="45155">MKIYYYTALLISLLISYNVNSQHSVIVSKFSWNDISLDPTIADVGPNALSISSSAKVDVNGYGGTTGLNAGLPKMDIIMIFTDNPIFNLDGIELSVAYQRDESVGTFMKRGSYFSFLDASFLTVKFRLKDETNTPNYIDVNAGNVYPIPSDGVFRVYRFRYNQFTGVGTLDVDGDIKWTYNGTPGQVMDWSNGGNMTIGTTMDGSGSNRTFYDEYILSEVLSAYLPIELISFSAQADEYKSVVNLNWVTASETNNDFFTIERSSNGLNWETLSNIDGAGNSSSKSIYSYLDKNPFYGVSYYRLKQTDFDGLFEYFPVKSVECNFTLNFEMSPNPIRQGEVIHFKELNTQNQNAELLIYASNGVLIKSIKISKFESNIQLKNNLKPGIYFVIFEGARKKLIVSS</sequence>
<dbReference type="AlphaFoldDB" id="A0A4Q4KL67"/>
<keyword evidence="3" id="KW-1185">Reference proteome</keyword>
<dbReference type="Proteomes" id="UP000293952">
    <property type="component" value="Unassembled WGS sequence"/>
</dbReference>
<comment type="caution">
    <text evidence="2">The sequence shown here is derived from an EMBL/GenBank/DDBJ whole genome shotgun (WGS) entry which is preliminary data.</text>
</comment>
<evidence type="ECO:0000313" key="3">
    <source>
        <dbReference type="Proteomes" id="UP000293952"/>
    </source>
</evidence>
<evidence type="ECO:0000313" key="2">
    <source>
        <dbReference type="EMBL" id="RYM33477.1"/>
    </source>
</evidence>
<name>A0A4Q4KL67_9FLAO</name>
<dbReference type="InterPro" id="IPR026444">
    <property type="entry name" value="Secre_tail"/>
</dbReference>
<dbReference type="RefSeq" id="WP_130093937.1">
    <property type="nucleotide sequence ID" value="NZ_SETE01000004.1"/>
</dbReference>